<dbReference type="CDD" id="cd16917">
    <property type="entry name" value="HATPase_UhpB-NarQ-NarX-like"/>
    <property type="match status" value="1"/>
</dbReference>
<dbReference type="HOGENOM" id="CLU_000445_20_3_11"/>
<dbReference type="GO" id="GO:0046983">
    <property type="term" value="F:protein dimerization activity"/>
    <property type="evidence" value="ECO:0007669"/>
    <property type="project" value="InterPro"/>
</dbReference>
<evidence type="ECO:0000256" key="5">
    <source>
        <dbReference type="SAM" id="Phobius"/>
    </source>
</evidence>
<feature type="transmembrane region" description="Helical" evidence="5">
    <location>
        <begin position="92"/>
        <end position="111"/>
    </location>
</feature>
<keyword evidence="5" id="KW-0472">Membrane</keyword>
<sequence>MDKGLLICLCVASALIGSMVDAVTVDAVLVAWLLAAILISASCIIFRTNSFAWVAPIAYVCASFFGMPWSFVGLPLVVYDLARQGVLRSRSWVLLPVVCSLPFFGAFIVLSAHEAGRVLVLVSAVICLSALLLGVRSAQVHQAVKQSHALRDGLQQEMLKLKRANARFHEAQDAQIRAATLSERARIARDIHDNVGHLLTRLIFQVKALRISCTSGYSFDGPSSEVPDSSSQVAVDGFSNAVSDTSSNRVLNGSSNTALDNSPHGVPNGSSEVVPLNAPLGVALDKELAEIEATLNTALDSMRKSVHALSDEGEDMPTALNAVALHCGVSDVRVNCTLDDAVPPAVSRCIVAVAKEALTNAAKHGQAQRAWVTVVEYPSFWRLTVENDGTLPSGDETSGETGESSLTHLLDQERGLGLRSMQDRVESLGGMIDFLKTPRFTVFATFPKEVS</sequence>
<dbReference type="InterPro" id="IPR050482">
    <property type="entry name" value="Sensor_HK_TwoCompSys"/>
</dbReference>
<dbReference type="InterPro" id="IPR036890">
    <property type="entry name" value="HATPase_C_sf"/>
</dbReference>
<feature type="transmembrane region" description="Helical" evidence="5">
    <location>
        <begin position="118"/>
        <end position="135"/>
    </location>
</feature>
<keyword evidence="5" id="KW-0812">Transmembrane</keyword>
<dbReference type="RefSeq" id="WP_012803446.1">
    <property type="nucleotide sequence ID" value="NC_013170.1"/>
</dbReference>
<dbReference type="GO" id="GO:0000155">
    <property type="term" value="F:phosphorelay sensor kinase activity"/>
    <property type="evidence" value="ECO:0007669"/>
    <property type="project" value="InterPro"/>
</dbReference>
<dbReference type="InterPro" id="IPR011712">
    <property type="entry name" value="Sig_transdc_His_kin_sub3_dim/P"/>
</dbReference>
<keyword evidence="9" id="KW-1185">Reference proteome</keyword>
<feature type="transmembrane region" description="Helical" evidence="5">
    <location>
        <begin position="27"/>
        <end position="46"/>
    </location>
</feature>
<dbReference type="eggNOG" id="COG4585">
    <property type="taxonomic scope" value="Bacteria"/>
</dbReference>
<evidence type="ECO:0000256" key="4">
    <source>
        <dbReference type="SAM" id="MobiDB-lite"/>
    </source>
</evidence>
<gene>
    <name evidence="8" type="ordered locus">Ccur_10700</name>
</gene>
<dbReference type="SUPFAM" id="SSF55874">
    <property type="entry name" value="ATPase domain of HSP90 chaperone/DNA topoisomerase II/histidine kinase"/>
    <property type="match status" value="1"/>
</dbReference>
<dbReference type="STRING" id="469378.Ccur_10700"/>
<evidence type="ECO:0000259" key="7">
    <source>
        <dbReference type="Pfam" id="PF07730"/>
    </source>
</evidence>
<dbReference type="KEGG" id="ccu:Ccur_10700"/>
<dbReference type="Gene3D" id="1.20.5.1930">
    <property type="match status" value="1"/>
</dbReference>
<dbReference type="Pfam" id="PF07730">
    <property type="entry name" value="HisKA_3"/>
    <property type="match status" value="1"/>
</dbReference>
<reference evidence="8 9" key="1">
    <citation type="journal article" date="2009" name="Stand. Genomic Sci.">
        <title>Complete genome sequence of Cryptobacterium curtum type strain (12-3).</title>
        <authorList>
            <person name="Mavrommatis K."/>
            <person name="Pukall R."/>
            <person name="Rohde C."/>
            <person name="Chen F."/>
            <person name="Sims D."/>
            <person name="Brettin T."/>
            <person name="Kuske C."/>
            <person name="Detter J.C."/>
            <person name="Han C."/>
            <person name="Lapidus A."/>
            <person name="Copeland A."/>
            <person name="Glavina Del Rio T."/>
            <person name="Nolan M."/>
            <person name="Lucas S."/>
            <person name="Tice H."/>
            <person name="Cheng J.F."/>
            <person name="Bruce D."/>
            <person name="Goodwin L."/>
            <person name="Pitluck S."/>
            <person name="Ovchinnikova G."/>
            <person name="Pati A."/>
            <person name="Ivanova N."/>
            <person name="Chen A."/>
            <person name="Palaniappan K."/>
            <person name="Chain P."/>
            <person name="D'haeseleer P."/>
            <person name="Goker M."/>
            <person name="Bristow J."/>
            <person name="Eisen J.A."/>
            <person name="Markowitz V."/>
            <person name="Hugenholtz P."/>
            <person name="Rohde M."/>
            <person name="Klenk H.P."/>
            <person name="Kyrpides N.C."/>
        </authorList>
    </citation>
    <scope>NUCLEOTIDE SEQUENCE [LARGE SCALE GENOMIC DNA]</scope>
    <source>
        <strain evidence="9">ATCC 700683 / DSM 15641 / 12-3</strain>
    </source>
</reference>
<dbReference type="Proteomes" id="UP000000954">
    <property type="component" value="Chromosome"/>
</dbReference>
<feature type="region of interest" description="Disordered" evidence="4">
    <location>
        <begin position="245"/>
        <end position="268"/>
    </location>
</feature>
<evidence type="ECO:0000256" key="1">
    <source>
        <dbReference type="ARBA" id="ARBA00022679"/>
    </source>
</evidence>
<dbReference type="PANTHER" id="PTHR24421">
    <property type="entry name" value="NITRATE/NITRITE SENSOR PROTEIN NARX-RELATED"/>
    <property type="match status" value="1"/>
</dbReference>
<keyword evidence="3" id="KW-0902">Two-component regulatory system</keyword>
<feature type="domain" description="Signal transduction histidine kinase subgroup 3 dimerisation and phosphoacceptor" evidence="7">
    <location>
        <begin position="183"/>
        <end position="210"/>
    </location>
</feature>
<feature type="domain" description="Histidine kinase/HSP90-like ATPase" evidence="6">
    <location>
        <begin position="350"/>
        <end position="448"/>
    </location>
</feature>
<evidence type="ECO:0000256" key="2">
    <source>
        <dbReference type="ARBA" id="ARBA00022777"/>
    </source>
</evidence>
<keyword evidence="5" id="KW-1133">Transmembrane helix</keyword>
<dbReference type="Pfam" id="PF02518">
    <property type="entry name" value="HATPase_c"/>
    <property type="match status" value="1"/>
</dbReference>
<protein>
    <submittedName>
        <fullName evidence="8">Signal transduction histidine kinase</fullName>
    </submittedName>
</protein>
<feature type="transmembrane region" description="Helical" evidence="5">
    <location>
        <begin position="53"/>
        <end position="72"/>
    </location>
</feature>
<proteinExistence type="predicted"/>
<dbReference type="AlphaFoldDB" id="C7MPC1"/>
<evidence type="ECO:0000313" key="9">
    <source>
        <dbReference type="Proteomes" id="UP000000954"/>
    </source>
</evidence>
<dbReference type="GO" id="GO:0016020">
    <property type="term" value="C:membrane"/>
    <property type="evidence" value="ECO:0007669"/>
    <property type="project" value="InterPro"/>
</dbReference>
<name>C7MPC1_CRYCD</name>
<dbReference type="InterPro" id="IPR003594">
    <property type="entry name" value="HATPase_dom"/>
</dbReference>
<organism evidence="8 9">
    <name type="scientific">Cryptobacterium curtum (strain ATCC 700683 / DSM 15641 / CCUG 43107 / 12-3)</name>
    <dbReference type="NCBI Taxonomy" id="469378"/>
    <lineage>
        <taxon>Bacteria</taxon>
        <taxon>Bacillati</taxon>
        <taxon>Actinomycetota</taxon>
        <taxon>Coriobacteriia</taxon>
        <taxon>Eggerthellales</taxon>
        <taxon>Eggerthellaceae</taxon>
        <taxon>Cryptobacterium</taxon>
    </lineage>
</organism>
<keyword evidence="2 8" id="KW-0418">Kinase</keyword>
<evidence type="ECO:0000256" key="3">
    <source>
        <dbReference type="ARBA" id="ARBA00023012"/>
    </source>
</evidence>
<feature type="compositionally biased region" description="Polar residues" evidence="4">
    <location>
        <begin position="245"/>
        <end position="260"/>
    </location>
</feature>
<evidence type="ECO:0000259" key="6">
    <source>
        <dbReference type="Pfam" id="PF02518"/>
    </source>
</evidence>
<keyword evidence="1" id="KW-0808">Transferase</keyword>
<dbReference type="EMBL" id="CP001682">
    <property type="protein sequence ID" value="ACU94761.1"/>
    <property type="molecule type" value="Genomic_DNA"/>
</dbReference>
<accession>C7MPC1</accession>
<dbReference type="Gene3D" id="3.30.565.10">
    <property type="entry name" value="Histidine kinase-like ATPase, C-terminal domain"/>
    <property type="match status" value="1"/>
</dbReference>
<evidence type="ECO:0000313" key="8">
    <source>
        <dbReference type="EMBL" id="ACU94761.1"/>
    </source>
</evidence>